<name>A0ABS3Y1A9_9ACTN</name>
<dbReference type="EMBL" id="JAFFZM010000013">
    <property type="protein sequence ID" value="MBO8200962.1"/>
    <property type="molecule type" value="Genomic_DNA"/>
</dbReference>
<dbReference type="Proteomes" id="UP000721954">
    <property type="component" value="Unassembled WGS sequence"/>
</dbReference>
<evidence type="ECO:0008006" key="3">
    <source>
        <dbReference type="Google" id="ProtNLM"/>
    </source>
</evidence>
<sequence>MSAGYCTWHRDTAEDVEPIIFEERGSGPAAAVSACLPCANGSTERFPYGKAAQVAVRVMKERAARSRSRARKVHRG</sequence>
<comment type="caution">
    <text evidence="1">The sequence shown here is derived from an EMBL/GenBank/DDBJ whole genome shotgun (WGS) entry which is preliminary data.</text>
</comment>
<accession>A0ABS3Y1A9</accession>
<protein>
    <recommendedName>
        <fullName evidence="3">4Fe-4S Wbl-type domain-containing protein</fullName>
    </recommendedName>
</protein>
<reference evidence="1 2" key="1">
    <citation type="submission" date="2021-02" db="EMBL/GenBank/DDBJ databases">
        <title>Streptomyces spirodelae sp. nov., isolated from duckweed.</title>
        <authorList>
            <person name="Saimee Y."/>
            <person name="Duangmal K."/>
        </authorList>
    </citation>
    <scope>NUCLEOTIDE SEQUENCE [LARGE SCALE GENOMIC DNA]</scope>
    <source>
        <strain evidence="1 2">DSM 42105</strain>
    </source>
</reference>
<organism evidence="1 2">
    <name type="scientific">Streptomyces smyrnaeus</name>
    <dbReference type="NCBI Taxonomy" id="1387713"/>
    <lineage>
        <taxon>Bacteria</taxon>
        <taxon>Bacillati</taxon>
        <taxon>Actinomycetota</taxon>
        <taxon>Actinomycetes</taxon>
        <taxon>Kitasatosporales</taxon>
        <taxon>Streptomycetaceae</taxon>
        <taxon>Streptomyces</taxon>
    </lineage>
</organism>
<dbReference type="RefSeq" id="WP_209212561.1">
    <property type="nucleotide sequence ID" value="NZ_JAFFZM010000013.1"/>
</dbReference>
<keyword evidence="2" id="KW-1185">Reference proteome</keyword>
<evidence type="ECO:0000313" key="1">
    <source>
        <dbReference type="EMBL" id="MBO8200962.1"/>
    </source>
</evidence>
<proteinExistence type="predicted"/>
<evidence type="ECO:0000313" key="2">
    <source>
        <dbReference type="Proteomes" id="UP000721954"/>
    </source>
</evidence>
<dbReference type="GeneID" id="96261298"/>
<gene>
    <name evidence="1" type="ORF">JW613_22045</name>
</gene>